<sequence>MHSTDAAPRDPHDAAHSHRAPDDAPPNAPGERAPPTAPDLSFPFQTTDVLRTGMTNEYREVSKSGVVPAATAFYRAPSRLAREPTLDKEKQRRLAHVNLVVFKPDDPEDPRTWANWYRWVITGLVAFSVVCVAFGSAVITGDFQDLQGEFHIGEVVAALTVSLMVCGFALGPAIWGPCSELFGRRPIWIISFWLYTIMNILCALAPNIGALLAGRFLCGLFASSALVIAGGTISDLWDNNERGFAIALFAAAPYGGPVLGPIVGGFVGENIGWRWIIWVNMIFAGVVSACLSFMPETFAPVILRRRARKLREETGHDNYATEQELFPRPFSDLLPIMLLMSLYIAMIYGLLYAFFFAFPVVFGEGYGWNNGLVGLSFCPILIGVALALFVTPRLEGRYAAQAARKGGRADPEDRLPGMMLGAPFIPISLFIFAWTSPPVVLPGPGTWVGPCMAGIPFGFGMTALYFAANAYLIDTFSASVASALSAKTLVRSGAGAAMPLFITAMFHRLGNQWAGTLLAFLSVAILPIPYVFYFYGARIRAGSKLAAAA</sequence>
<organism evidence="1 2">
    <name type="scientific">Vararia minispora EC-137</name>
    <dbReference type="NCBI Taxonomy" id="1314806"/>
    <lineage>
        <taxon>Eukaryota</taxon>
        <taxon>Fungi</taxon>
        <taxon>Dikarya</taxon>
        <taxon>Basidiomycota</taxon>
        <taxon>Agaricomycotina</taxon>
        <taxon>Agaricomycetes</taxon>
        <taxon>Russulales</taxon>
        <taxon>Lachnocladiaceae</taxon>
        <taxon>Vararia</taxon>
    </lineage>
</organism>
<reference evidence="1" key="2">
    <citation type="journal article" date="2022" name="New Phytol.">
        <title>Evolutionary transition to the ectomycorrhizal habit in the genomes of a hyperdiverse lineage of mushroom-forming fungi.</title>
        <authorList>
            <person name="Looney B."/>
            <person name="Miyauchi S."/>
            <person name="Morin E."/>
            <person name="Drula E."/>
            <person name="Courty P.E."/>
            <person name="Kohler A."/>
            <person name="Kuo A."/>
            <person name="LaButti K."/>
            <person name="Pangilinan J."/>
            <person name="Lipzen A."/>
            <person name="Riley R."/>
            <person name="Andreopoulos W."/>
            <person name="He G."/>
            <person name="Johnson J."/>
            <person name="Nolan M."/>
            <person name="Tritt A."/>
            <person name="Barry K.W."/>
            <person name="Grigoriev I.V."/>
            <person name="Nagy L.G."/>
            <person name="Hibbett D."/>
            <person name="Henrissat B."/>
            <person name="Matheny P.B."/>
            <person name="Labbe J."/>
            <person name="Martin F.M."/>
        </authorList>
    </citation>
    <scope>NUCLEOTIDE SEQUENCE</scope>
    <source>
        <strain evidence="1">EC-137</strain>
    </source>
</reference>
<evidence type="ECO:0000313" key="2">
    <source>
        <dbReference type="Proteomes" id="UP000814128"/>
    </source>
</evidence>
<protein>
    <submittedName>
        <fullName evidence="1">MFS general substrate transporter</fullName>
    </submittedName>
</protein>
<reference evidence="1" key="1">
    <citation type="submission" date="2021-02" db="EMBL/GenBank/DDBJ databases">
        <authorList>
            <consortium name="DOE Joint Genome Institute"/>
            <person name="Ahrendt S."/>
            <person name="Looney B.P."/>
            <person name="Miyauchi S."/>
            <person name="Morin E."/>
            <person name="Drula E."/>
            <person name="Courty P.E."/>
            <person name="Chicoki N."/>
            <person name="Fauchery L."/>
            <person name="Kohler A."/>
            <person name="Kuo A."/>
            <person name="Labutti K."/>
            <person name="Pangilinan J."/>
            <person name="Lipzen A."/>
            <person name="Riley R."/>
            <person name="Andreopoulos W."/>
            <person name="He G."/>
            <person name="Johnson J."/>
            <person name="Barry K.W."/>
            <person name="Grigoriev I.V."/>
            <person name="Nagy L."/>
            <person name="Hibbett D."/>
            <person name="Henrissat B."/>
            <person name="Matheny P.B."/>
            <person name="Labbe J."/>
            <person name="Martin F."/>
        </authorList>
    </citation>
    <scope>NUCLEOTIDE SEQUENCE</scope>
    <source>
        <strain evidence="1">EC-137</strain>
    </source>
</reference>
<keyword evidence="2" id="KW-1185">Reference proteome</keyword>
<dbReference type="EMBL" id="MU273515">
    <property type="protein sequence ID" value="KAI0033613.1"/>
    <property type="molecule type" value="Genomic_DNA"/>
</dbReference>
<accession>A0ACB8QP44</accession>
<proteinExistence type="predicted"/>
<dbReference type="Proteomes" id="UP000814128">
    <property type="component" value="Unassembled WGS sequence"/>
</dbReference>
<comment type="caution">
    <text evidence="1">The sequence shown here is derived from an EMBL/GenBank/DDBJ whole genome shotgun (WGS) entry which is preliminary data.</text>
</comment>
<gene>
    <name evidence="1" type="ORF">K488DRAFT_77766</name>
</gene>
<name>A0ACB8QP44_9AGAM</name>
<evidence type="ECO:0000313" key="1">
    <source>
        <dbReference type="EMBL" id="KAI0033613.1"/>
    </source>
</evidence>